<dbReference type="AlphaFoldDB" id="A0A0L6VB96"/>
<protein>
    <submittedName>
        <fullName evidence="1">Uncharacterized protein</fullName>
    </submittedName>
</protein>
<comment type="caution">
    <text evidence="1">The sequence shown here is derived from an EMBL/GenBank/DDBJ whole genome shotgun (WGS) entry which is preliminary data.</text>
</comment>
<organism evidence="1 2">
    <name type="scientific">Puccinia sorghi</name>
    <dbReference type="NCBI Taxonomy" id="27349"/>
    <lineage>
        <taxon>Eukaryota</taxon>
        <taxon>Fungi</taxon>
        <taxon>Dikarya</taxon>
        <taxon>Basidiomycota</taxon>
        <taxon>Pucciniomycotina</taxon>
        <taxon>Pucciniomycetes</taxon>
        <taxon>Pucciniales</taxon>
        <taxon>Pucciniaceae</taxon>
        <taxon>Puccinia</taxon>
    </lineage>
</organism>
<evidence type="ECO:0000313" key="1">
    <source>
        <dbReference type="EMBL" id="KNZ58018.1"/>
    </source>
</evidence>
<keyword evidence="2" id="KW-1185">Reference proteome</keyword>
<dbReference type="Proteomes" id="UP000037035">
    <property type="component" value="Unassembled WGS sequence"/>
</dbReference>
<proteinExistence type="predicted"/>
<dbReference type="EMBL" id="LAVV01006854">
    <property type="protein sequence ID" value="KNZ58018.1"/>
    <property type="molecule type" value="Genomic_DNA"/>
</dbReference>
<sequence>MLLAAATAETHSYRLAYISFTTGEQEQHHLHTAPPSTLIQVCHANEGTYIFVTHLPGNRLAAARVFFQGSCESFCEMHVYGNYHKISLWCHSLSDGMSLKGSFSPRRVNLQGTGQLHNHGGNLSKVLGYSLLHLSSPESDTSGERSTPDAQFQPPNRLSKMLLWNICLADLNSSFQGGSSCSKGGYEPLGFFFYEIHFLSCELNESGNSSHLKSALPSFNCTWHWNMPKLGIFCCNQVKYDANMLGCTSKDVKKQKIDILFLFWRQATELNEFSSLMSPVIRCLLIGPGTRLKIGGCPVNEEAGKFRKNPSVVFNLDPNLA</sequence>
<dbReference type="VEuPathDB" id="FungiDB:VP01_2014g1"/>
<accession>A0A0L6VB96</accession>
<evidence type="ECO:0000313" key="2">
    <source>
        <dbReference type="Proteomes" id="UP000037035"/>
    </source>
</evidence>
<gene>
    <name evidence="1" type="ORF">VP01_2014g1</name>
</gene>
<name>A0A0L6VB96_9BASI</name>
<reference evidence="1 2" key="1">
    <citation type="submission" date="2015-08" db="EMBL/GenBank/DDBJ databases">
        <title>Next Generation Sequencing and Analysis of the Genome of Puccinia sorghi L Schw, the Causal Agent of Maize Common Rust.</title>
        <authorList>
            <person name="Rochi L."/>
            <person name="Burguener G."/>
            <person name="Darino M."/>
            <person name="Turjanski A."/>
            <person name="Kreff E."/>
            <person name="Dieguez M.J."/>
            <person name="Sacco F."/>
        </authorList>
    </citation>
    <scope>NUCLEOTIDE SEQUENCE [LARGE SCALE GENOMIC DNA]</scope>
    <source>
        <strain evidence="1 2">RO10H11247</strain>
    </source>
</reference>